<dbReference type="Antibodypedia" id="51125">
    <property type="antibodies" value="23 antibodies from 15 providers"/>
</dbReference>
<dbReference type="SMR" id="E9PGM3"/>
<dbReference type="GO" id="GO:0035556">
    <property type="term" value="P:intracellular signal transduction"/>
    <property type="evidence" value="ECO:0007669"/>
    <property type="project" value="InterPro"/>
</dbReference>
<keyword evidence="3" id="KW-1185">Reference proteome</keyword>
<reference evidence="2 3" key="3">
    <citation type="journal article" date="2006" name="Nature">
        <title>The finished DNA sequence of human chromosome 12.</title>
        <authorList>
            <consortium name="Baylor College of Medicine Human Genome Sequencing Center Sequence Production Team"/>
            <person name="Scherer S.E."/>
            <person name="Muzny D.M."/>
            <person name="Buhay C.J."/>
            <person name="Chen R."/>
            <person name="Cree A."/>
            <person name="Ding Y."/>
            <person name="Dugan-Rocha S."/>
            <person name="Gill R."/>
            <person name="Gunaratne P."/>
            <person name="Harris R.A."/>
            <person name="Hawes A.C."/>
            <person name="Hernandez J."/>
            <person name="Hodgson A.V."/>
            <person name="Hume J."/>
            <person name="Jackson A."/>
            <person name="Khan Z.M."/>
            <person name="Kovar-Smith C."/>
            <person name="Lewis L.R."/>
            <person name="Lozado R.J."/>
            <person name="Metzker M.L."/>
            <person name="Milosavljevic A."/>
            <person name="Miner G.R."/>
            <person name="Montgomery K.T."/>
            <person name="Morgan M.B."/>
            <person name="Nazareth L.V."/>
            <person name="Scott G."/>
            <person name="Sodergren E."/>
            <person name="Song X.Z."/>
            <person name="Steffen D."/>
            <person name="Lovering R.C."/>
            <person name="Wheeler D.A."/>
            <person name="Worley K.C."/>
            <person name="Yuan Y."/>
            <person name="Zhang Z."/>
            <person name="Adams C.Q."/>
            <person name="Ansari-Lari M.A."/>
            <person name="Ayele M."/>
            <person name="Brown M.J."/>
            <person name="Chen G."/>
            <person name="Chen Z."/>
            <person name="Clerc-Blankenburg K.P."/>
            <person name="Davis C."/>
            <person name="Delgado O."/>
            <person name="Dinh H.H."/>
            <person name="Draper H."/>
            <person name="Gonzalez-Garay M.L."/>
            <person name="Havlak P."/>
            <person name="Jackson L.R."/>
            <person name="Jacob L.S."/>
            <person name="Kelly S.H."/>
            <person name="Li L."/>
            <person name="Li Z."/>
            <person name="Liu J."/>
            <person name="Liu W."/>
            <person name="Lu J."/>
            <person name="Maheshwari M."/>
            <person name="Nguyen B.V."/>
            <person name="Okwuonu G.O."/>
            <person name="Pasternak S."/>
            <person name="Perez L.M."/>
            <person name="Plopper F.J."/>
            <person name="Santibanez J."/>
            <person name="Shen H."/>
            <person name="Tabor P.E."/>
            <person name="Verduzco D."/>
            <person name="Waldron L."/>
            <person name="Wang Q."/>
            <person name="Williams G.A."/>
            <person name="Zhang J."/>
            <person name="Zhou J."/>
            <person name="Allen C.C."/>
            <person name="Amin A.G."/>
            <person name="Anyalebechi V."/>
            <person name="Bailey M."/>
            <person name="Barbaria J.A."/>
            <person name="Bimage K.E."/>
            <person name="Bryant N.P."/>
            <person name="Burch P.E."/>
            <person name="Burkett C.E."/>
            <person name="Burrell K.L."/>
            <person name="Calderon E."/>
            <person name="Cardenas V."/>
            <person name="Carter K."/>
            <person name="Casias K."/>
            <person name="Cavazos I."/>
            <person name="Cavazos S.R."/>
            <person name="Ceasar H."/>
            <person name="Chacko J."/>
            <person name="Chan S.N."/>
            <person name="Chavez D."/>
            <person name="Christopoulos C."/>
            <person name="Chu J."/>
            <person name="Cockrell R."/>
            <person name="Cox C.D."/>
            <person name="Dang M."/>
            <person name="Dathorne S.R."/>
            <person name="David R."/>
            <person name="Davis C.M."/>
            <person name="Davy-Carroll L."/>
            <person name="Deshazo D.R."/>
            <person name="Donlin J.E."/>
            <person name="D'Souza L."/>
            <person name="Eaves K.A."/>
            <person name="Egan A."/>
            <person name="Emery-Cohen A.J."/>
            <person name="Escotto M."/>
            <person name="Flagg N."/>
            <person name="Forbes L.D."/>
            <person name="Gabisi A.M."/>
            <person name="Garza M."/>
            <person name="Hamilton C."/>
            <person name="Henderson N."/>
            <person name="Hernandez O."/>
            <person name="Hines S."/>
            <person name="Hogues M.E."/>
            <person name="Huang M."/>
            <person name="Idlebird D.G."/>
            <person name="Johnson R."/>
            <person name="Jolivet A."/>
            <person name="Jones S."/>
            <person name="Kagan R."/>
            <person name="King L.M."/>
            <person name="Leal B."/>
            <person name="Lebow H."/>
            <person name="Lee S."/>
            <person name="LeVan J.M."/>
            <person name="Lewis L.C."/>
            <person name="London P."/>
            <person name="Lorensuhewa L.M."/>
            <person name="Loulseged H."/>
            <person name="Lovett D.A."/>
            <person name="Lucier A."/>
            <person name="Lucier R.L."/>
            <person name="Ma J."/>
            <person name="Madu R.C."/>
            <person name="Mapua P."/>
            <person name="Martindale A.D."/>
            <person name="Martinez E."/>
            <person name="Massey E."/>
            <person name="Mawhiney S."/>
            <person name="Meador M.G."/>
            <person name="Mendez S."/>
            <person name="Mercado C."/>
            <person name="Mercado I.C."/>
            <person name="Merritt C.E."/>
            <person name="Miner Z.L."/>
            <person name="Minja E."/>
            <person name="Mitchell T."/>
            <person name="Mohabbat F."/>
            <person name="Mohabbat K."/>
            <person name="Montgomery B."/>
            <person name="Moore N."/>
            <person name="Morris S."/>
            <person name="Munidasa M."/>
            <person name="Ngo R.N."/>
            <person name="Nguyen N.B."/>
            <person name="Nickerson E."/>
            <person name="Nwaokelemeh O.O."/>
            <person name="Nwokenkwo S."/>
            <person name="Obregon M."/>
            <person name="Oguh M."/>
            <person name="Oragunye N."/>
            <person name="Oviedo R.J."/>
            <person name="Parish B.J."/>
            <person name="Parker D.N."/>
            <person name="Parrish J."/>
            <person name="Parks K.L."/>
            <person name="Paul H.A."/>
            <person name="Payton B.A."/>
            <person name="Perez A."/>
            <person name="Perrin W."/>
            <person name="Pickens A."/>
            <person name="Primus E.L."/>
            <person name="Pu L.L."/>
            <person name="Puazo M."/>
            <person name="Quiles M.M."/>
            <person name="Quiroz J.B."/>
            <person name="Rabata D."/>
            <person name="Reeves K."/>
            <person name="Ruiz S.J."/>
            <person name="Shao H."/>
            <person name="Sisson I."/>
            <person name="Sonaike T."/>
            <person name="Sorelle R.P."/>
            <person name="Sutton A.E."/>
            <person name="Svatek A.F."/>
            <person name="Svetz L.A."/>
            <person name="Tamerisa K.S."/>
            <person name="Taylor T.R."/>
            <person name="Teague B."/>
            <person name="Thomas N."/>
            <person name="Thorn R.D."/>
            <person name="Trejos Z.Y."/>
            <person name="Trevino B.K."/>
            <person name="Ukegbu O.N."/>
            <person name="Urban J.B."/>
            <person name="Vasquez L.I."/>
            <person name="Vera V.A."/>
            <person name="Villasana D.M."/>
            <person name="Wang L."/>
            <person name="Ward-Moore S."/>
            <person name="Warren J.T."/>
            <person name="Wei X."/>
            <person name="White F."/>
            <person name="Williamson A.L."/>
            <person name="Wleczyk R."/>
            <person name="Wooden H.S."/>
            <person name="Wooden S.H."/>
            <person name="Yen J."/>
            <person name="Yoon L."/>
            <person name="Yoon V."/>
            <person name="Zorrilla S.E."/>
            <person name="Nelson D."/>
            <person name="Kucherlapati R."/>
            <person name="Weinstock G."/>
            <person name="Gibbs R.A."/>
            <person name="null."/>
        </authorList>
    </citation>
    <scope>NUCLEOTIDE SEQUENCE [LARGE SCALE GENOMIC DNA]</scope>
</reference>
<dbReference type="InterPro" id="IPR000591">
    <property type="entry name" value="DEP_dom"/>
</dbReference>
<dbReference type="HOGENOM" id="CLU_033776_0_0_1"/>
<dbReference type="RefSeq" id="NP_001374136.1">
    <property type="nucleotide sequence ID" value="NM_001387207.1"/>
</dbReference>
<protein>
    <submittedName>
        <fullName evidence="2">DEP domain containing 4</fullName>
    </submittedName>
</protein>
<gene>
    <name evidence="2" type="primary">DEPDC4</name>
</gene>
<dbReference type="SMART" id="SM00049">
    <property type="entry name" value="DEP"/>
    <property type="match status" value="1"/>
</dbReference>
<dbReference type="CTD" id="120863"/>
<dbReference type="Proteomes" id="UP000005640">
    <property type="component" value="Chromosome 12"/>
</dbReference>
<dbReference type="AlphaFoldDB" id="E9PGM3"/>
<evidence type="ECO:0000259" key="1">
    <source>
        <dbReference type="PROSITE" id="PS50186"/>
    </source>
</evidence>
<reference evidence="2 3" key="1">
    <citation type="journal article" date="2001" name="Nature">
        <title>Initial sequencing and analysis of the human genome.</title>
        <authorList>
            <consortium name="International Human Genome Sequencing Consortium"/>
            <person name="Lander E.S."/>
            <person name="Linton L.M."/>
            <person name="Birren B."/>
            <person name="Nusbaum C."/>
            <person name="Zody M.C."/>
            <person name="Baldwin J."/>
            <person name="Devon K."/>
            <person name="Dewar K."/>
            <person name="Doyle M."/>
            <person name="FitzHugh W."/>
            <person name="Funke R."/>
            <person name="Gage D."/>
            <person name="Harris K."/>
            <person name="Heaford A."/>
            <person name="Howland J."/>
            <person name="Kann L."/>
            <person name="Lehoczky J."/>
            <person name="LeVine R."/>
            <person name="McEwan P."/>
            <person name="McKernan K."/>
            <person name="Meldrim J."/>
            <person name="Mesirov J.P."/>
            <person name="Miranda C."/>
            <person name="Morris W."/>
            <person name="Naylor J."/>
            <person name="Raymond C."/>
            <person name="Rosetti M."/>
            <person name="Santos R."/>
            <person name="Sheridan A."/>
            <person name="Sougnez C."/>
            <person name="Stange-Thomann N."/>
            <person name="Stojanovic N."/>
            <person name="Subramanian A."/>
            <person name="Wyman D."/>
            <person name="Rogers J."/>
            <person name="Sulston J."/>
            <person name="Ainscough R."/>
            <person name="Beck S."/>
            <person name="Bentley D."/>
            <person name="Burton J."/>
            <person name="Clee C."/>
            <person name="Carter N."/>
            <person name="Coulson A."/>
            <person name="Deadman R."/>
            <person name="Deloukas P."/>
            <person name="Dunham A."/>
            <person name="Dunham I."/>
            <person name="Durbin R."/>
            <person name="French L."/>
            <person name="Grafham D."/>
            <person name="Gregory S."/>
            <person name="Hubbard T."/>
            <person name="Humphray S."/>
            <person name="Hunt A."/>
            <person name="Jones M."/>
            <person name="Lloyd C."/>
            <person name="McMurray A."/>
            <person name="Matthews L."/>
            <person name="Mercer S."/>
            <person name="Milne S."/>
            <person name="Mullikin J.C."/>
            <person name="Mungall A."/>
            <person name="Plumb R."/>
            <person name="Ross M."/>
            <person name="Shownkeen R."/>
            <person name="Sims S."/>
            <person name="Waterston R.H."/>
            <person name="Wilson R.K."/>
            <person name="Hillier L.W."/>
            <person name="McPherson J.D."/>
            <person name="Marra M.A."/>
            <person name="Mardis E.R."/>
            <person name="Fulton L.A."/>
            <person name="Chinwalla A.T."/>
            <person name="Pepin K.H."/>
            <person name="Gish W.R."/>
            <person name="Chissoe S.L."/>
            <person name="Wendl M.C."/>
            <person name="Delehaunty K.D."/>
            <person name="Miner T.L."/>
            <person name="Delehaunty A."/>
            <person name="Kramer J.B."/>
            <person name="Cook L.L."/>
            <person name="Fulton R.S."/>
            <person name="Johnson D.L."/>
            <person name="Minx P.J."/>
            <person name="Clifton S.W."/>
            <person name="Hawkins T."/>
            <person name="Branscomb E."/>
            <person name="Predki P."/>
            <person name="Richardson P."/>
            <person name="Wenning S."/>
            <person name="Slezak T."/>
            <person name="Doggett N."/>
            <person name="Cheng J.F."/>
            <person name="Olsen A."/>
            <person name="Lucas S."/>
            <person name="Elkin C."/>
            <person name="Uberbacher E."/>
            <person name="Frazier M."/>
            <person name="Gibbs R.A."/>
            <person name="Muzny D.M."/>
            <person name="Scherer S.E."/>
            <person name="Bouck J.B."/>
            <person name="Sodergren E.J."/>
            <person name="Worley K.C."/>
            <person name="Rives C.M."/>
            <person name="Gorrell J.H."/>
            <person name="Metzker M.L."/>
            <person name="Naylor S.L."/>
            <person name="Kucherlapati R.S."/>
            <person name="Nelson D.L."/>
            <person name="Weinstock G.M."/>
            <person name="Sakaki Y."/>
            <person name="Fujiyama A."/>
            <person name="Hattori M."/>
            <person name="Yada T."/>
            <person name="Toyoda A."/>
            <person name="Itoh T."/>
            <person name="Kawagoe C."/>
            <person name="Watanabe H."/>
            <person name="Totoki Y."/>
            <person name="Taylor T."/>
            <person name="Weissenbach J."/>
            <person name="Heilig R."/>
            <person name="Saurin W."/>
            <person name="Artiguenave F."/>
            <person name="Brottier P."/>
            <person name="Bruls T."/>
            <person name="Pelletier E."/>
            <person name="Robert C."/>
            <person name="Wincker P."/>
            <person name="Smith D.R."/>
            <person name="Doucette-Stamm L."/>
            <person name="Rubenfield M."/>
            <person name="Weinstock K."/>
            <person name="Lee H.M."/>
            <person name="Dubois J."/>
            <person name="Rosenthal A."/>
            <person name="Platzer M."/>
            <person name="Nyakatura G."/>
            <person name="Taudien S."/>
            <person name="Rump A."/>
            <person name="Yang H."/>
            <person name="Yu J."/>
            <person name="Wang J."/>
            <person name="Huang G."/>
            <person name="Gu J."/>
            <person name="Hood L."/>
            <person name="Rowen L."/>
            <person name="Madan A."/>
            <person name="Qin S."/>
            <person name="Davis R.W."/>
            <person name="Federspiel N.A."/>
            <person name="Abola A.P."/>
            <person name="Proctor M.J."/>
            <person name="Myers R.M."/>
            <person name="Schmutz J."/>
            <person name="Dickson M."/>
            <person name="Grimwood J."/>
            <person name="Cox D.R."/>
            <person name="Olson M.V."/>
            <person name="Kaul R."/>
            <person name="Raymond C."/>
            <person name="Shimizu N."/>
            <person name="Kawasaki K."/>
            <person name="Minoshima S."/>
            <person name="Evans G.A."/>
            <person name="Athanasiou M."/>
            <person name="Schultz R."/>
            <person name="Roe B.A."/>
            <person name="Chen F."/>
            <person name="Pan H."/>
            <person name="Ramser J."/>
            <person name="Lehrach H."/>
            <person name="Reinhardt R."/>
            <person name="McCombie W.R."/>
            <person name="de la Bastide M."/>
            <person name="Dedhia N."/>
            <person name="Blocker H."/>
            <person name="Hornischer K."/>
            <person name="Nordsiek G."/>
            <person name="Agarwala R."/>
            <person name="Aravind L."/>
            <person name="Bailey J.A."/>
            <person name="Bateman A."/>
            <person name="Batzoglou S."/>
            <person name="Birney E."/>
            <person name="Bork P."/>
            <person name="Brown D.G."/>
            <person name="Burge C.B."/>
            <person name="Cerutti L."/>
            <person name="Chen H.C."/>
            <person name="Church D."/>
            <person name="Clamp M."/>
            <person name="Copley R.R."/>
            <person name="Doerks T."/>
            <person name="Eddy S.R."/>
            <person name="Eichler E.E."/>
            <person name="Furey T.S."/>
            <person name="Galagan J."/>
            <person name="Gilbert J.G."/>
            <person name="Harmon C."/>
            <person name="Hayashizaki Y."/>
            <person name="Haussler D."/>
            <person name="Hermjakob H."/>
            <person name="Hokamp K."/>
            <person name="Jang W."/>
            <person name="Johnson L.S."/>
            <person name="Jones T.A."/>
            <person name="Kasif S."/>
            <person name="Kaspryzk A."/>
            <person name="Kennedy S."/>
            <person name="Kent W.J."/>
            <person name="Kitts P."/>
            <person name="Koonin E.V."/>
            <person name="Korf I."/>
            <person name="Kulp D."/>
            <person name="Lancet D."/>
            <person name="Lowe T.M."/>
            <person name="McLysaght A."/>
            <person name="Mikkelsen T."/>
            <person name="Moran J.V."/>
            <person name="Mulder N."/>
            <person name="Pollara V.J."/>
            <person name="Ponting C.P."/>
            <person name="Schuler G."/>
            <person name="Schultz J."/>
            <person name="Slater G."/>
            <person name="Smit A.F."/>
            <person name="Stupka E."/>
            <person name="Szustakowski J."/>
            <person name="Thierry-Mieg D."/>
            <person name="Thierry-Mieg J."/>
            <person name="Wagner L."/>
            <person name="Wallis J."/>
            <person name="Wheeler R."/>
            <person name="Williams A."/>
            <person name="Wolf Y.I."/>
            <person name="Wolfe K.H."/>
            <person name="Yang S.P."/>
            <person name="Yeh R.F."/>
            <person name="Collins F."/>
            <person name="Guyer M.S."/>
            <person name="Peterson J."/>
            <person name="Felsenfeld A."/>
            <person name="Wetterstrand K.A."/>
            <person name="Patrinos A."/>
            <person name="Morgan M.J."/>
            <person name="de Jong P."/>
            <person name="Catanese J.J."/>
            <person name="Osoegawa K."/>
            <person name="Shizuya H."/>
            <person name="Choi S."/>
            <person name="Chen Y.J."/>
        </authorList>
    </citation>
    <scope>NUCLEOTIDE SEQUENCE [LARGE SCALE GENOMIC DNA]</scope>
</reference>
<dbReference type="Pfam" id="PF00610">
    <property type="entry name" value="DEP"/>
    <property type="match status" value="1"/>
</dbReference>
<accession>E9PGM3</accession>
<dbReference type="PANTHER" id="PTHR16206:SF10">
    <property type="entry name" value="DEP DOMAIN-CONTAINING PROTEIN 4"/>
    <property type="match status" value="1"/>
</dbReference>
<evidence type="ECO:0000313" key="2">
    <source>
        <dbReference type="Ensembl" id="ENSP00000448385.2"/>
    </source>
</evidence>
<dbReference type="OrthoDB" id="276323at2759"/>
<sequence length="496" mass="57079">MVPGEEPARELMAVLLTPRFRRLVSQNELPGPGLNGPSSRNRRDGFCRKRRTGCSGPFQATQLWDGIIHSLQAQVEIKRRRHHLQTYKDCFTGSDAVDVVLSHLMQNTCLSSNDISCLKGVHLCQVLMNHKVFEPVGMKKLFKKEKELEFEDSNISLYRFLGNKSSYDCCKRQKDAENEFNETLRPGYEMISNPLAQEIGEERIEELIHTINGNPALCPNITVQKPFLRLSKEDVWKEQTLLCLLQLIHLPFLDNILEPPVKTQNLQLNKEEDLVITNTCLDRELIPSLCLPEIDNWLNAAIECLEYFPDQLIVTVSQQLMQNRNEETRLNSQKKILFDVIAKYYAQERDCLLTDEYFDIHSGIIELLENEKRAEALEATQLYLRLLLLNIREELRRLLTFMAMASEPNAYKLQKQYDNKTVVLKTLAKSVLQAKSLLKVRAEQLVWFPLEYHSELFKTPVTLLDLVSKKLKKLLHGEDADAISGMAENNSYTSTA</sequence>
<dbReference type="PROSITE" id="PS50186">
    <property type="entry name" value="DEP"/>
    <property type="match status" value="1"/>
</dbReference>
<dbReference type="Bgee" id="ENSG00000166153">
    <property type="expression patterns" value="Expressed in male germ line stem cell (sensu Vertebrata) in testis and 93 other cell types or tissues"/>
</dbReference>
<dbReference type="SUPFAM" id="SSF46785">
    <property type="entry name" value="Winged helix' DNA-binding domain"/>
    <property type="match status" value="1"/>
</dbReference>
<reference evidence="2 3" key="2">
    <citation type="journal article" date="2004" name="Nature">
        <title>Finishing the euchromatic sequence of the human genome.</title>
        <authorList>
            <consortium name="International Human Genome Sequencing Consortium"/>
        </authorList>
    </citation>
    <scope>NUCLEOTIDE SEQUENCE [LARGE SCALE GENOMIC DNA]</scope>
</reference>
<dbReference type="MANE-Select" id="ENST00000550587.6">
    <property type="protein sequence ID" value="ENSP00000448385.2"/>
    <property type="RefSeq nucleotide sequence ID" value="NM_001364818.2"/>
    <property type="RefSeq protein sequence ID" value="NP_001351747.1"/>
</dbReference>
<dbReference type="EMBL" id="AC010203">
    <property type="status" value="NOT_ANNOTATED_CDS"/>
    <property type="molecule type" value="Genomic_DNA"/>
</dbReference>
<dbReference type="GeneTree" id="ENSGT00950000182976"/>
<dbReference type="Ensembl" id="ENST00000550587.6">
    <property type="protein sequence ID" value="ENSP00000448385.2"/>
    <property type="gene ID" value="ENSG00000166153.18"/>
</dbReference>
<dbReference type="PANTHER" id="PTHR16206">
    <property type="entry name" value="DEP DOMAIN-CONTAINING"/>
    <property type="match status" value="1"/>
</dbReference>
<dbReference type="InterPro" id="IPR036390">
    <property type="entry name" value="WH_DNA-bd_sf"/>
</dbReference>
<dbReference type="Gene3D" id="1.10.10.10">
    <property type="entry name" value="Winged helix-like DNA-binding domain superfamily/Winged helix DNA-binding domain"/>
    <property type="match status" value="1"/>
</dbReference>
<dbReference type="HGNC" id="HGNC:22952">
    <property type="gene designation" value="DEPDC4"/>
</dbReference>
<dbReference type="ExpressionAtlas" id="E9PGM3">
    <property type="expression patterns" value="baseline and differential"/>
</dbReference>
<dbReference type="CDD" id="cd04446">
    <property type="entry name" value="DEP_DEPDC4"/>
    <property type="match status" value="1"/>
</dbReference>
<dbReference type="CDD" id="cd04405">
    <property type="entry name" value="RhoGAP_BRCC3-like"/>
    <property type="match status" value="1"/>
</dbReference>
<dbReference type="VEuPathDB" id="HostDB:ENSG00000166153"/>
<dbReference type="GeneID" id="120863"/>
<dbReference type="RefSeq" id="NP_001351747.1">
    <property type="nucleotide sequence ID" value="NM_001364818.2"/>
</dbReference>
<dbReference type="UCSC" id="uc058sff.1">
    <property type="organism name" value="human"/>
</dbReference>
<dbReference type="EMBL" id="AC026110">
    <property type="status" value="NOT_ANNOTATED_CDS"/>
    <property type="molecule type" value="Genomic_DNA"/>
</dbReference>
<dbReference type="OpenTargets" id="ENSG00000166153"/>
<reference evidence="2" key="5">
    <citation type="submission" date="2025-09" db="UniProtKB">
        <authorList>
            <consortium name="Ensembl"/>
        </authorList>
    </citation>
    <scope>IDENTIFICATION</scope>
</reference>
<proteinExistence type="predicted"/>
<evidence type="ECO:0000313" key="3">
    <source>
        <dbReference type="Proteomes" id="UP000005640"/>
    </source>
</evidence>
<dbReference type="ChiTaRS" id="DEPDC4">
    <property type="organism name" value="human"/>
</dbReference>
<dbReference type="PhylomeDB" id="E9PGM3"/>
<feature type="domain" description="DEP" evidence="1">
    <location>
        <begin position="71"/>
        <end position="162"/>
    </location>
</feature>
<reference evidence="2" key="4">
    <citation type="submission" date="2025-08" db="UniProtKB">
        <authorList>
            <consortium name="Ensembl"/>
        </authorList>
    </citation>
    <scope>IDENTIFICATION</scope>
</reference>
<dbReference type="InterPro" id="IPR036388">
    <property type="entry name" value="WH-like_DNA-bd_sf"/>
</dbReference>
<name>E9PGM3_HUMAN</name>
<organism evidence="2 3">
    <name type="scientific">Homo sapiens</name>
    <name type="common">Human</name>
    <dbReference type="NCBI Taxonomy" id="9606"/>
    <lineage>
        <taxon>Eukaryota</taxon>
        <taxon>Metazoa</taxon>
        <taxon>Chordata</taxon>
        <taxon>Craniata</taxon>
        <taxon>Vertebrata</taxon>
        <taxon>Euteleostomi</taxon>
        <taxon>Mammalia</taxon>
        <taxon>Eutheria</taxon>
        <taxon>Euarchontoglires</taxon>
        <taxon>Primates</taxon>
        <taxon>Haplorrhini</taxon>
        <taxon>Catarrhini</taxon>
        <taxon>Hominidae</taxon>
        <taxon>Homo</taxon>
    </lineage>
</organism>
<dbReference type="Ensembl" id="ENST00000550587.6">
    <property type="protein sequence ID" value="ENSP00000448385.2"/>
    <property type="gene ID" value="ENSG00000166153.17"/>
</dbReference>